<evidence type="ECO:0000256" key="7">
    <source>
        <dbReference type="HAMAP-Rule" id="MF_00235"/>
    </source>
</evidence>
<protein>
    <recommendedName>
        <fullName evidence="7 9">Adenylate kinase</fullName>
        <shortName evidence="7">AK</shortName>
        <ecNumber evidence="7 9">2.7.4.3</ecNumber>
    </recommendedName>
    <alternativeName>
        <fullName evidence="7">ATP-AMP transphosphorylase</fullName>
    </alternativeName>
    <alternativeName>
        <fullName evidence="7">ATP:AMP phosphotransferase</fullName>
    </alternativeName>
    <alternativeName>
        <fullName evidence="7">Adenylate monophosphate kinase</fullName>
    </alternativeName>
</protein>
<dbReference type="InterPro" id="IPR027417">
    <property type="entry name" value="P-loop_NTPase"/>
</dbReference>
<evidence type="ECO:0000256" key="8">
    <source>
        <dbReference type="RuleBase" id="RU003330"/>
    </source>
</evidence>
<dbReference type="RefSeq" id="WP_015064094.1">
    <property type="nucleotide sequence ID" value="NC_019382.1"/>
</dbReference>
<feature type="binding site" evidence="7">
    <location>
        <begin position="10"/>
        <end position="15"/>
    </location>
    <ligand>
        <name>ATP</name>
        <dbReference type="ChEBI" id="CHEBI:30616"/>
    </ligand>
</feature>
<reference evidence="11 12" key="1">
    <citation type="journal article" date="2012" name="BMC Genomics">
        <title>Comparative genomics of the classical Bordetella subspecies: the evolution and exchange of virulence-associated diversity amongst closely related pathogens.</title>
        <authorList>
            <person name="Park J."/>
            <person name="Zhang Y."/>
            <person name="Buboltz A.M."/>
            <person name="Zhang X."/>
            <person name="Schuster S.C."/>
            <person name="Ahuja U."/>
            <person name="Liu M."/>
            <person name="Miller J.F."/>
            <person name="Sebaihia M."/>
            <person name="Bentley S.D."/>
            <person name="Parkhill J."/>
            <person name="Harvill E.T."/>
        </authorList>
    </citation>
    <scope>NUCLEOTIDE SEQUENCE [LARGE SCALE GENOMIC DNA]</scope>
    <source>
        <strain evidence="11 12">253</strain>
    </source>
</reference>
<feature type="binding site" evidence="7">
    <location>
        <position position="203"/>
    </location>
    <ligand>
        <name>ATP</name>
        <dbReference type="ChEBI" id="CHEBI:30616"/>
    </ligand>
</feature>
<comment type="similarity">
    <text evidence="7 8">Belongs to the adenylate kinase family.</text>
</comment>
<dbReference type="NCBIfam" id="NF001379">
    <property type="entry name" value="PRK00279.1-1"/>
    <property type="match status" value="1"/>
</dbReference>
<dbReference type="Pfam" id="PF05191">
    <property type="entry name" value="ADK_lid"/>
    <property type="match status" value="1"/>
</dbReference>
<dbReference type="NCBIfam" id="TIGR01351">
    <property type="entry name" value="adk"/>
    <property type="match status" value="1"/>
</dbReference>
<feature type="binding site" evidence="7">
    <location>
        <position position="167"/>
    </location>
    <ligand>
        <name>AMP</name>
        <dbReference type="ChEBI" id="CHEBI:456215"/>
    </ligand>
</feature>
<feature type="binding site" evidence="7">
    <location>
        <position position="36"/>
    </location>
    <ligand>
        <name>AMP</name>
        <dbReference type="ChEBI" id="CHEBI:456215"/>
    </ligand>
</feature>
<dbReference type="CDD" id="cd01428">
    <property type="entry name" value="ADK"/>
    <property type="match status" value="1"/>
</dbReference>
<keyword evidence="4 7" id="KW-0547">Nucleotide-binding</keyword>
<evidence type="ECO:0000256" key="1">
    <source>
        <dbReference type="ARBA" id="ARBA00022490"/>
    </source>
</evidence>
<proteinExistence type="inferred from homology"/>
<dbReference type="KEGG" id="bbh:BN112_1511"/>
<gene>
    <name evidence="11" type="primary">adK</name>
    <name evidence="7" type="synonym">adk</name>
    <name evidence="11" type="ORF">BN112_1511</name>
</gene>
<comment type="caution">
    <text evidence="7">Lacks conserved residue(s) required for the propagation of feature annotation.</text>
</comment>
<evidence type="ECO:0000313" key="12">
    <source>
        <dbReference type="Proteomes" id="UP000007564"/>
    </source>
</evidence>
<feature type="binding site" evidence="7">
    <location>
        <position position="156"/>
    </location>
    <ligand>
        <name>AMP</name>
        <dbReference type="ChEBI" id="CHEBI:456215"/>
    </ligand>
</feature>
<evidence type="ECO:0000256" key="4">
    <source>
        <dbReference type="ARBA" id="ARBA00022741"/>
    </source>
</evidence>
<comment type="pathway">
    <text evidence="7">Purine metabolism; AMP biosynthesis via salvage pathway; AMP from ADP: step 1/1.</text>
</comment>
<keyword evidence="3 7" id="KW-0545">Nucleotide biosynthesis</keyword>
<evidence type="ECO:0000256" key="5">
    <source>
        <dbReference type="ARBA" id="ARBA00022777"/>
    </source>
</evidence>
<feature type="binding site" evidence="7">
    <location>
        <position position="92"/>
    </location>
    <ligand>
        <name>AMP</name>
        <dbReference type="ChEBI" id="CHEBI:456215"/>
    </ligand>
</feature>
<dbReference type="EMBL" id="HE965806">
    <property type="protein sequence ID" value="CCJ53428.1"/>
    <property type="molecule type" value="Genomic_DNA"/>
</dbReference>
<evidence type="ECO:0000256" key="2">
    <source>
        <dbReference type="ARBA" id="ARBA00022679"/>
    </source>
</evidence>
<keyword evidence="2 7" id="KW-0808">Transferase</keyword>
<dbReference type="GO" id="GO:0004017">
    <property type="term" value="F:AMP kinase activity"/>
    <property type="evidence" value="ECO:0007669"/>
    <property type="project" value="UniProtKB-UniRule"/>
</dbReference>
<organism evidence="11 12">
    <name type="scientific">Bordetella bronchiseptica 253</name>
    <dbReference type="NCBI Taxonomy" id="568707"/>
    <lineage>
        <taxon>Bacteria</taxon>
        <taxon>Pseudomonadati</taxon>
        <taxon>Pseudomonadota</taxon>
        <taxon>Betaproteobacteria</taxon>
        <taxon>Burkholderiales</taxon>
        <taxon>Alcaligenaceae</taxon>
        <taxon>Bordetella</taxon>
    </lineage>
</organism>
<dbReference type="Pfam" id="PF00406">
    <property type="entry name" value="ADK"/>
    <property type="match status" value="1"/>
</dbReference>
<dbReference type="SUPFAM" id="SSF52540">
    <property type="entry name" value="P-loop containing nucleoside triphosphate hydrolases"/>
    <property type="match status" value="1"/>
</dbReference>
<dbReference type="InterPro" id="IPR033690">
    <property type="entry name" value="Adenylat_kinase_CS"/>
</dbReference>
<dbReference type="GO" id="GO:0005737">
    <property type="term" value="C:cytoplasm"/>
    <property type="evidence" value="ECO:0007669"/>
    <property type="project" value="UniProtKB-SubCell"/>
</dbReference>
<comment type="subcellular location">
    <subcellularLocation>
        <location evidence="7 9">Cytoplasm</location>
    </subcellularLocation>
</comment>
<accession>A0A0C6P1V5</accession>
<comment type="catalytic activity">
    <reaction evidence="7 9">
        <text>AMP + ATP = 2 ADP</text>
        <dbReference type="Rhea" id="RHEA:12973"/>
        <dbReference type="ChEBI" id="CHEBI:30616"/>
        <dbReference type="ChEBI" id="CHEBI:456215"/>
        <dbReference type="ChEBI" id="CHEBI:456216"/>
        <dbReference type="EC" id="2.7.4.3"/>
    </reaction>
</comment>
<keyword evidence="1 7" id="KW-0963">Cytoplasm</keyword>
<evidence type="ECO:0000256" key="6">
    <source>
        <dbReference type="ARBA" id="ARBA00022840"/>
    </source>
</evidence>
<keyword evidence="5 7" id="KW-0418">Kinase</keyword>
<comment type="domain">
    <text evidence="7">Consists of three domains, a large central CORE domain and two small peripheral domains, NMPbind and LID, which undergo movements during catalysis. The LID domain closes over the site of phosphoryl transfer upon ATP binding. Assembling and dissambling the active center during each catalytic cycle provides an effective means to prevent ATP hydrolysis.</text>
</comment>
<dbReference type="AlphaFoldDB" id="A0A0C6P1V5"/>
<dbReference type="OrthoDB" id="9805030at2"/>
<dbReference type="NCBIfam" id="NF001380">
    <property type="entry name" value="PRK00279.1-2"/>
    <property type="match status" value="1"/>
</dbReference>
<dbReference type="Gene3D" id="3.40.50.300">
    <property type="entry name" value="P-loop containing nucleotide triphosphate hydrolases"/>
    <property type="match status" value="1"/>
</dbReference>
<dbReference type="PROSITE" id="PS00113">
    <property type="entry name" value="ADENYLATE_KINASE"/>
    <property type="match status" value="1"/>
</dbReference>
<feature type="binding site" evidence="7">
    <location>
        <position position="31"/>
    </location>
    <ligand>
        <name>AMP</name>
        <dbReference type="ChEBI" id="CHEBI:456215"/>
    </ligand>
</feature>
<dbReference type="GO" id="GO:0005524">
    <property type="term" value="F:ATP binding"/>
    <property type="evidence" value="ECO:0007669"/>
    <property type="project" value="UniProtKB-UniRule"/>
</dbReference>
<dbReference type="InterPro" id="IPR007862">
    <property type="entry name" value="Adenylate_kinase_lid-dom"/>
</dbReference>
<dbReference type="InterPro" id="IPR000850">
    <property type="entry name" value="Adenylat/UMP-CMP_kin"/>
</dbReference>
<dbReference type="PRINTS" id="PR00094">
    <property type="entry name" value="ADENYLTKNASE"/>
</dbReference>
<dbReference type="PANTHER" id="PTHR23359">
    <property type="entry name" value="NUCLEOTIDE KINASE"/>
    <property type="match status" value="1"/>
</dbReference>
<feature type="region of interest" description="NMP" evidence="7">
    <location>
        <begin position="30"/>
        <end position="59"/>
    </location>
</feature>
<comment type="subunit">
    <text evidence="7 9">Monomer.</text>
</comment>
<feature type="binding site" evidence="7">
    <location>
        <position position="123"/>
    </location>
    <ligand>
        <name>ATP</name>
        <dbReference type="ChEBI" id="CHEBI:30616"/>
    </ligand>
</feature>
<dbReference type="EC" id="2.7.4.3" evidence="7 9"/>
<dbReference type="UniPathway" id="UPA00588">
    <property type="reaction ID" value="UER00649"/>
</dbReference>
<feature type="binding site" evidence="7">
    <location>
        <begin position="85"/>
        <end position="88"/>
    </location>
    <ligand>
        <name>AMP</name>
        <dbReference type="ChEBI" id="CHEBI:456215"/>
    </ligand>
</feature>
<evidence type="ECO:0000256" key="3">
    <source>
        <dbReference type="ARBA" id="ARBA00022727"/>
    </source>
</evidence>
<comment type="function">
    <text evidence="7">Catalyzes the reversible transfer of the terminal phosphate group between ATP and AMP. Plays an important role in cellular energy homeostasis and in adenine nucleotide metabolism.</text>
</comment>
<evidence type="ECO:0000256" key="9">
    <source>
        <dbReference type="RuleBase" id="RU003331"/>
    </source>
</evidence>
<dbReference type="NCBIfam" id="NF011100">
    <property type="entry name" value="PRK14527.1"/>
    <property type="match status" value="1"/>
</dbReference>
<dbReference type="Proteomes" id="UP000007564">
    <property type="component" value="Chromosome"/>
</dbReference>
<feature type="region of interest" description="LID" evidence="7">
    <location>
        <begin position="122"/>
        <end position="159"/>
    </location>
</feature>
<dbReference type="HOGENOM" id="CLU_032354_1_2_4"/>
<dbReference type="GO" id="GO:0044209">
    <property type="term" value="P:AMP salvage"/>
    <property type="evidence" value="ECO:0007669"/>
    <property type="project" value="UniProtKB-UniRule"/>
</dbReference>
<feature type="domain" description="Adenylate kinase active site lid" evidence="10">
    <location>
        <begin position="123"/>
        <end position="158"/>
    </location>
</feature>
<dbReference type="NCBIfam" id="NF001381">
    <property type="entry name" value="PRK00279.1-3"/>
    <property type="match status" value="1"/>
</dbReference>
<dbReference type="InterPro" id="IPR006259">
    <property type="entry name" value="Adenyl_kin_sub"/>
</dbReference>
<dbReference type="FunFam" id="3.40.50.300:FF:000106">
    <property type="entry name" value="Adenylate kinase mitochondrial"/>
    <property type="match status" value="1"/>
</dbReference>
<feature type="binding site" evidence="7">
    <location>
        <begin position="132"/>
        <end position="133"/>
    </location>
    <ligand>
        <name>ATP</name>
        <dbReference type="ChEBI" id="CHEBI:30616"/>
    </ligand>
</feature>
<name>A0A0C6P1V5_BORBO</name>
<evidence type="ECO:0000313" key="11">
    <source>
        <dbReference type="EMBL" id="CCJ53428.1"/>
    </source>
</evidence>
<feature type="binding site" evidence="7">
    <location>
        <begin position="57"/>
        <end position="59"/>
    </location>
    <ligand>
        <name>AMP</name>
        <dbReference type="ChEBI" id="CHEBI:456215"/>
    </ligand>
</feature>
<sequence>MRLILLGPPGAGKGTQAAFLTQHYGIPQISTGDMLRAAVKAGTPLGLEAKKVMDAGGLVSDDLIIGLVRDRLTQPDCANGYLFDGFPRTIPQADALKSAGIALDYVVEIEVPESDIIERMSGRRVHPASGRTYHVRFNPPKAEGVDDVTGEPLVQRDDDREETVRHRLGVYQSQTRPLVDYYSSWAQSDAAAAPKYRKISGVGSVDEIKNRLSQALQS</sequence>
<keyword evidence="6 7" id="KW-0067">ATP-binding</keyword>
<evidence type="ECO:0000259" key="10">
    <source>
        <dbReference type="Pfam" id="PF05191"/>
    </source>
</evidence>
<dbReference type="HAMAP" id="MF_00235">
    <property type="entry name" value="Adenylate_kinase_Adk"/>
    <property type="match status" value="1"/>
</dbReference>